<dbReference type="EMBL" id="JAZGQO010000004">
    <property type="protein sequence ID" value="KAK6187858.1"/>
    <property type="molecule type" value="Genomic_DNA"/>
</dbReference>
<evidence type="ECO:0000256" key="5">
    <source>
        <dbReference type="ARBA" id="ARBA00023136"/>
    </source>
</evidence>
<feature type="disulfide bond" evidence="6">
    <location>
        <begin position="170"/>
        <end position="187"/>
    </location>
</feature>
<dbReference type="InterPro" id="IPR008952">
    <property type="entry name" value="Tetraspanin_EC2_sf"/>
</dbReference>
<accession>A0AAN8PXU7</accession>
<dbReference type="PIRSF" id="PIRSF002419">
    <property type="entry name" value="Tetraspanin"/>
    <property type="match status" value="1"/>
</dbReference>
<keyword evidence="4 7" id="KW-1133">Transmembrane helix</keyword>
<evidence type="ECO:0000256" key="6">
    <source>
        <dbReference type="PIRSR" id="PIRSR002419-1"/>
    </source>
</evidence>
<dbReference type="PANTHER" id="PTHR19282">
    <property type="entry name" value="TETRASPANIN"/>
    <property type="match status" value="1"/>
</dbReference>
<dbReference type="PANTHER" id="PTHR19282:SF452">
    <property type="entry name" value="LD03691P"/>
    <property type="match status" value="1"/>
</dbReference>
<keyword evidence="6" id="KW-1015">Disulfide bond</keyword>
<dbReference type="PRINTS" id="PR00259">
    <property type="entry name" value="TMFOUR"/>
</dbReference>
<dbReference type="Gene3D" id="1.10.1450.10">
    <property type="entry name" value="Tetraspanin"/>
    <property type="match status" value="1"/>
</dbReference>
<evidence type="ECO:0000256" key="4">
    <source>
        <dbReference type="ARBA" id="ARBA00022989"/>
    </source>
</evidence>
<proteinExistence type="inferred from homology"/>
<reference evidence="8 9" key="1">
    <citation type="submission" date="2024-01" db="EMBL/GenBank/DDBJ databases">
        <title>The genome of the rayed Mediterranean limpet Patella caerulea (Linnaeus, 1758).</title>
        <authorList>
            <person name="Anh-Thu Weber A."/>
            <person name="Halstead-Nussloch G."/>
        </authorList>
    </citation>
    <scope>NUCLEOTIDE SEQUENCE [LARGE SCALE GENOMIC DNA]</scope>
    <source>
        <strain evidence="8">AATW-2023a</strain>
        <tissue evidence="8">Whole specimen</tissue>
    </source>
</reference>
<comment type="subcellular location">
    <subcellularLocation>
        <location evidence="1 7">Membrane</location>
        <topology evidence="1 7">Multi-pass membrane protein</topology>
    </subcellularLocation>
</comment>
<dbReference type="InterPro" id="IPR000301">
    <property type="entry name" value="Tetraspanin_animals"/>
</dbReference>
<evidence type="ECO:0000313" key="8">
    <source>
        <dbReference type="EMBL" id="KAK6187858.1"/>
    </source>
</evidence>
<comment type="similarity">
    <text evidence="2 7">Belongs to the tetraspanin (TM4SF) family.</text>
</comment>
<feature type="transmembrane region" description="Helical" evidence="7">
    <location>
        <begin position="74"/>
        <end position="97"/>
    </location>
</feature>
<evidence type="ECO:0000256" key="7">
    <source>
        <dbReference type="RuleBase" id="RU361218"/>
    </source>
</evidence>
<name>A0AAN8PXU7_PATCE</name>
<keyword evidence="9" id="KW-1185">Reference proteome</keyword>
<evidence type="ECO:0000256" key="1">
    <source>
        <dbReference type="ARBA" id="ARBA00004141"/>
    </source>
</evidence>
<protein>
    <recommendedName>
        <fullName evidence="7">Tetraspanin</fullName>
    </recommendedName>
</protein>
<evidence type="ECO:0000256" key="3">
    <source>
        <dbReference type="ARBA" id="ARBA00022692"/>
    </source>
</evidence>
<dbReference type="SUPFAM" id="SSF48652">
    <property type="entry name" value="Tetraspanin"/>
    <property type="match status" value="1"/>
</dbReference>
<dbReference type="GO" id="GO:0016020">
    <property type="term" value="C:membrane"/>
    <property type="evidence" value="ECO:0007669"/>
    <property type="project" value="UniProtKB-SubCell"/>
</dbReference>
<keyword evidence="3 7" id="KW-0812">Transmembrane</keyword>
<dbReference type="InterPro" id="IPR018499">
    <property type="entry name" value="Tetraspanin/Peripherin"/>
</dbReference>
<feature type="transmembrane region" description="Helical" evidence="7">
    <location>
        <begin position="33"/>
        <end position="54"/>
    </location>
</feature>
<dbReference type="Pfam" id="PF00335">
    <property type="entry name" value="Tetraspanin"/>
    <property type="match status" value="1"/>
</dbReference>
<organism evidence="8 9">
    <name type="scientific">Patella caerulea</name>
    <name type="common">Rayed Mediterranean limpet</name>
    <dbReference type="NCBI Taxonomy" id="87958"/>
    <lineage>
        <taxon>Eukaryota</taxon>
        <taxon>Metazoa</taxon>
        <taxon>Spiralia</taxon>
        <taxon>Lophotrochozoa</taxon>
        <taxon>Mollusca</taxon>
        <taxon>Gastropoda</taxon>
        <taxon>Patellogastropoda</taxon>
        <taxon>Patelloidea</taxon>
        <taxon>Patellidae</taxon>
        <taxon>Patella</taxon>
    </lineage>
</organism>
<comment type="caution">
    <text evidence="8">The sequence shown here is derived from an EMBL/GenBank/DDBJ whole genome shotgun (WGS) entry which is preliminary data.</text>
</comment>
<sequence length="287" mass="31877">MAADTEGMQKMLPEVHPPRKAPRRSMCSCSSYSIFKLLLFLYTLIFLFVGLFLLGTGILVEISRQDYHALNKNLALPVALLILVGLIITINAICGLVGTITENPTLLKVFLGITILAFLIQVTIGIVAFVYREQVPGILNSHLMFGVEEYTNNSGIRLAMDSIQKKFHCCGFKSYLDYSLYNDDFNCVSEKPQSCGVPSSCCIEGLKREPAENCGYGIIGNGTISEKVFMDGCTNMFLTWLAANLDHVGASALGFAIPQIIGILIAYFFLRKVVELRVWYRVENMRT</sequence>
<evidence type="ECO:0000256" key="2">
    <source>
        <dbReference type="ARBA" id="ARBA00006840"/>
    </source>
</evidence>
<dbReference type="AlphaFoldDB" id="A0AAN8PXU7"/>
<dbReference type="Proteomes" id="UP001347796">
    <property type="component" value="Unassembled WGS sequence"/>
</dbReference>
<feature type="transmembrane region" description="Helical" evidence="7">
    <location>
        <begin position="248"/>
        <end position="270"/>
    </location>
</feature>
<gene>
    <name evidence="8" type="ORF">SNE40_005791</name>
</gene>
<feature type="transmembrane region" description="Helical" evidence="7">
    <location>
        <begin position="109"/>
        <end position="131"/>
    </location>
</feature>
<keyword evidence="5 7" id="KW-0472">Membrane</keyword>
<evidence type="ECO:0000313" key="9">
    <source>
        <dbReference type="Proteomes" id="UP001347796"/>
    </source>
</evidence>